<organism evidence="1">
    <name type="scientific">Eucalyptus grandis</name>
    <name type="common">Flooded gum</name>
    <dbReference type="NCBI Taxonomy" id="71139"/>
    <lineage>
        <taxon>Eukaryota</taxon>
        <taxon>Viridiplantae</taxon>
        <taxon>Streptophyta</taxon>
        <taxon>Embryophyta</taxon>
        <taxon>Tracheophyta</taxon>
        <taxon>Spermatophyta</taxon>
        <taxon>Magnoliopsida</taxon>
        <taxon>eudicotyledons</taxon>
        <taxon>Gunneridae</taxon>
        <taxon>Pentapetalae</taxon>
        <taxon>rosids</taxon>
        <taxon>malvids</taxon>
        <taxon>Myrtales</taxon>
        <taxon>Myrtaceae</taxon>
        <taxon>Myrtoideae</taxon>
        <taxon>Eucalypteae</taxon>
        <taxon>Eucalyptus</taxon>
    </lineage>
</organism>
<dbReference type="EMBL" id="KK198753">
    <property type="protein sequence ID" value="KCW87765.1"/>
    <property type="molecule type" value="Genomic_DNA"/>
</dbReference>
<name>A0A059DBZ2_EUCGR</name>
<dbReference type="GO" id="GO:0004864">
    <property type="term" value="F:protein phosphatase inhibitor activity"/>
    <property type="evidence" value="ECO:0000318"/>
    <property type="project" value="GO_Central"/>
</dbReference>
<dbReference type="GO" id="GO:0005634">
    <property type="term" value="C:nucleus"/>
    <property type="evidence" value="ECO:0000318"/>
    <property type="project" value="GO_Central"/>
</dbReference>
<dbReference type="GO" id="GO:0038023">
    <property type="term" value="F:signaling receptor activity"/>
    <property type="evidence" value="ECO:0000318"/>
    <property type="project" value="GO_Central"/>
</dbReference>
<evidence type="ECO:0000313" key="1">
    <source>
        <dbReference type="EMBL" id="KCW87765.1"/>
    </source>
</evidence>
<dbReference type="GO" id="GO:0010427">
    <property type="term" value="F:abscisic acid binding"/>
    <property type="evidence" value="ECO:0000318"/>
    <property type="project" value="GO_Central"/>
</dbReference>
<dbReference type="InterPro" id="IPR023393">
    <property type="entry name" value="START-like_dom_sf"/>
</dbReference>
<protein>
    <recommendedName>
        <fullName evidence="2">Bet v I/Major latex protein domain-containing protein</fullName>
    </recommendedName>
</protein>
<reference evidence="1" key="1">
    <citation type="submission" date="2013-07" db="EMBL/GenBank/DDBJ databases">
        <title>The genome of Eucalyptus grandis.</title>
        <authorList>
            <person name="Schmutz J."/>
            <person name="Hayes R."/>
            <person name="Myburg A."/>
            <person name="Tuskan G."/>
            <person name="Grattapaglia D."/>
            <person name="Rokhsar D.S."/>
        </authorList>
    </citation>
    <scope>NUCLEOTIDE SEQUENCE</scope>
    <source>
        <tissue evidence="1">Leaf extractions</tissue>
    </source>
</reference>
<dbReference type="Gene3D" id="3.30.530.20">
    <property type="match status" value="1"/>
</dbReference>
<dbReference type="Gramene" id="KCW87765">
    <property type="protein sequence ID" value="KCW87765"/>
    <property type="gene ID" value="EUGRSUZ_A00138"/>
</dbReference>
<dbReference type="AlphaFoldDB" id="A0A059DBZ2"/>
<dbReference type="GO" id="GO:0009738">
    <property type="term" value="P:abscisic acid-activated signaling pathway"/>
    <property type="evidence" value="ECO:0000318"/>
    <property type="project" value="GO_Central"/>
</dbReference>
<dbReference type="InParanoid" id="A0A059DBZ2"/>
<gene>
    <name evidence="1" type="ORF">EUGRSUZ_A00138</name>
</gene>
<accession>A0A059DBZ2</accession>
<evidence type="ECO:0008006" key="2">
    <source>
        <dbReference type="Google" id="ProtNLM"/>
    </source>
</evidence>
<dbReference type="InterPro" id="IPR024949">
    <property type="entry name" value="Bet_v_I_allergen"/>
</dbReference>
<dbReference type="SUPFAM" id="SSF55961">
    <property type="entry name" value="Bet v1-like"/>
    <property type="match status" value="1"/>
</dbReference>
<sequence>MVEVTFKAEITHPIPKARLVEAFLEAKGFFPHTLLPAIKNADIQEMISVEGRQRRTVRHTVKAPDQEPFVYNHSTVDRDEQGRISKETSHEVKIVALPLEGGSVCKYAGRCFTVGQGDITEEEMIRPMREKASVMFKAILDYPEAKSMKPSLESILLQLASAPPGRYGVS</sequence>
<dbReference type="GO" id="GO:0005737">
    <property type="term" value="C:cytoplasm"/>
    <property type="evidence" value="ECO:0000318"/>
    <property type="project" value="GO_Central"/>
</dbReference>
<proteinExistence type="predicted"/>
<dbReference type="PRINTS" id="PR00634">
    <property type="entry name" value="BETALLERGEN"/>
</dbReference>